<dbReference type="Proteomes" id="UP001165122">
    <property type="component" value="Unassembled WGS sequence"/>
</dbReference>
<name>A0A9W7FSQ8_9STRA</name>
<protein>
    <submittedName>
        <fullName evidence="2">Uncharacterized protein</fullName>
    </submittedName>
</protein>
<evidence type="ECO:0000313" key="3">
    <source>
        <dbReference type="Proteomes" id="UP001165122"/>
    </source>
</evidence>
<evidence type="ECO:0000313" key="2">
    <source>
        <dbReference type="EMBL" id="GMI17371.1"/>
    </source>
</evidence>
<comment type="caution">
    <text evidence="2">The sequence shown here is derived from an EMBL/GenBank/DDBJ whole genome shotgun (WGS) entry which is preliminary data.</text>
</comment>
<proteinExistence type="predicted"/>
<sequence>MTDANFGFILSKNVWLKSKYEDKSVERPEWMNKKIENNFIKRIAEIYTWKGSHGDEVNKALDKLFERSGADLEEGVDGKLSFIPSKKSKKGLGANKVQREE</sequence>
<feature type="region of interest" description="Disordered" evidence="1">
    <location>
        <begin position="82"/>
        <end position="101"/>
    </location>
</feature>
<dbReference type="EMBL" id="BRXW01000289">
    <property type="protein sequence ID" value="GMI17371.1"/>
    <property type="molecule type" value="Genomic_DNA"/>
</dbReference>
<reference evidence="3" key="1">
    <citation type="journal article" date="2023" name="Commun. Biol.">
        <title>Genome analysis of Parmales, the sister group of diatoms, reveals the evolutionary specialization of diatoms from phago-mixotrophs to photoautotrophs.</title>
        <authorList>
            <person name="Ban H."/>
            <person name="Sato S."/>
            <person name="Yoshikawa S."/>
            <person name="Yamada K."/>
            <person name="Nakamura Y."/>
            <person name="Ichinomiya M."/>
            <person name="Sato N."/>
            <person name="Blanc-Mathieu R."/>
            <person name="Endo H."/>
            <person name="Kuwata A."/>
            <person name="Ogata H."/>
        </authorList>
    </citation>
    <scope>NUCLEOTIDE SEQUENCE [LARGE SCALE GENOMIC DNA]</scope>
    <source>
        <strain evidence="3">NIES 3700</strain>
    </source>
</reference>
<accession>A0A9W7FSQ8</accession>
<gene>
    <name evidence="2" type="ORF">TrLO_g9356</name>
</gene>
<dbReference type="AlphaFoldDB" id="A0A9W7FSQ8"/>
<keyword evidence="3" id="KW-1185">Reference proteome</keyword>
<evidence type="ECO:0000256" key="1">
    <source>
        <dbReference type="SAM" id="MobiDB-lite"/>
    </source>
</evidence>
<organism evidence="2 3">
    <name type="scientific">Triparma laevis f. longispina</name>
    <dbReference type="NCBI Taxonomy" id="1714387"/>
    <lineage>
        <taxon>Eukaryota</taxon>
        <taxon>Sar</taxon>
        <taxon>Stramenopiles</taxon>
        <taxon>Ochrophyta</taxon>
        <taxon>Bolidophyceae</taxon>
        <taxon>Parmales</taxon>
        <taxon>Triparmaceae</taxon>
        <taxon>Triparma</taxon>
    </lineage>
</organism>